<dbReference type="Pfam" id="PF09148">
    <property type="entry name" value="DUF1934"/>
    <property type="match status" value="1"/>
</dbReference>
<proteinExistence type="predicted"/>
<dbReference type="STRING" id="1601833.SAMN05518684_11058"/>
<gene>
    <name evidence="1" type="ORF">SAMN05518684_11058</name>
</gene>
<accession>A0A1H9VCH3</accession>
<name>A0A1H9VCH3_9BACI</name>
<evidence type="ECO:0000313" key="1">
    <source>
        <dbReference type="EMBL" id="SES18973.1"/>
    </source>
</evidence>
<reference evidence="2" key="1">
    <citation type="submission" date="2016-10" db="EMBL/GenBank/DDBJ databases">
        <authorList>
            <person name="Varghese N."/>
            <person name="Submissions S."/>
        </authorList>
    </citation>
    <scope>NUCLEOTIDE SEQUENCE [LARGE SCALE GENOMIC DNA]</scope>
    <source>
        <strain evidence="2">S9</strain>
    </source>
</reference>
<protein>
    <submittedName>
        <fullName evidence="1">Uncharacterized beta-barrel protein YwiB, DUF1934 family</fullName>
    </submittedName>
</protein>
<dbReference type="EMBL" id="FOGT01000010">
    <property type="protein sequence ID" value="SES18973.1"/>
    <property type="molecule type" value="Genomic_DNA"/>
</dbReference>
<sequence length="145" mass="16568">MSSSGLPVTIHMKTTIKDGRRKEVHSMEASGELFHRGGMTVIRFSEPQEENDTQSTIQTVKLHRGQMSVQRKGAITMNQRFIPGRETEGMYHSPYGPMDMRTDTSEVDYEWDSQALEGFIDLRYALVMQGSKTGNYHMHVKIKEV</sequence>
<dbReference type="InterPro" id="IPR012674">
    <property type="entry name" value="Calycin"/>
</dbReference>
<dbReference type="AlphaFoldDB" id="A0A1H9VCH3"/>
<dbReference type="OrthoDB" id="2352933at2"/>
<dbReference type="Gene3D" id="2.40.128.20">
    <property type="match status" value="1"/>
</dbReference>
<organism evidence="1 2">
    <name type="scientific">Salipaludibacillus aurantiacus</name>
    <dbReference type="NCBI Taxonomy" id="1601833"/>
    <lineage>
        <taxon>Bacteria</taxon>
        <taxon>Bacillati</taxon>
        <taxon>Bacillota</taxon>
        <taxon>Bacilli</taxon>
        <taxon>Bacillales</taxon>
        <taxon>Bacillaceae</taxon>
    </lineage>
</organism>
<dbReference type="SUPFAM" id="SSF50814">
    <property type="entry name" value="Lipocalins"/>
    <property type="match status" value="1"/>
</dbReference>
<keyword evidence="2" id="KW-1185">Reference proteome</keyword>
<dbReference type="Proteomes" id="UP000198571">
    <property type="component" value="Unassembled WGS sequence"/>
</dbReference>
<dbReference type="InterPro" id="IPR015231">
    <property type="entry name" value="DUF1934"/>
</dbReference>
<evidence type="ECO:0000313" key="2">
    <source>
        <dbReference type="Proteomes" id="UP000198571"/>
    </source>
</evidence>